<reference evidence="3 4" key="1">
    <citation type="journal article" date="2017" name="Gigascience">
        <title>Genome sequence of the small brown planthopper, Laodelphax striatellus.</title>
        <authorList>
            <person name="Zhu J."/>
            <person name="Jiang F."/>
            <person name="Wang X."/>
            <person name="Yang P."/>
            <person name="Bao Y."/>
            <person name="Zhao W."/>
            <person name="Wang W."/>
            <person name="Lu H."/>
            <person name="Wang Q."/>
            <person name="Cui N."/>
            <person name="Li J."/>
            <person name="Chen X."/>
            <person name="Luo L."/>
            <person name="Yu J."/>
            <person name="Kang L."/>
            <person name="Cui F."/>
        </authorList>
    </citation>
    <scope>NUCLEOTIDE SEQUENCE [LARGE SCALE GENOMIC DNA]</scope>
    <source>
        <strain evidence="3">Lst14</strain>
    </source>
</reference>
<comment type="caution">
    <text evidence="3">The sequence shown here is derived from an EMBL/GenBank/DDBJ whole genome shotgun (WGS) entry which is preliminary data.</text>
</comment>
<feature type="chain" id="PRO_5019810937" description="Secreted protein" evidence="2">
    <location>
        <begin position="16"/>
        <end position="85"/>
    </location>
</feature>
<dbReference type="EMBL" id="QKKF02004629">
    <property type="protein sequence ID" value="RZF47171.1"/>
    <property type="molecule type" value="Genomic_DNA"/>
</dbReference>
<evidence type="ECO:0000313" key="4">
    <source>
        <dbReference type="Proteomes" id="UP000291343"/>
    </source>
</evidence>
<keyword evidence="4" id="KW-1185">Reference proteome</keyword>
<protein>
    <recommendedName>
        <fullName evidence="5">Secreted protein</fullName>
    </recommendedName>
</protein>
<feature type="region of interest" description="Disordered" evidence="1">
    <location>
        <begin position="29"/>
        <end position="63"/>
    </location>
</feature>
<feature type="compositionally biased region" description="Low complexity" evidence="1">
    <location>
        <begin position="30"/>
        <end position="46"/>
    </location>
</feature>
<dbReference type="SMR" id="A0A482XPT6"/>
<evidence type="ECO:0000256" key="1">
    <source>
        <dbReference type="SAM" id="MobiDB-lite"/>
    </source>
</evidence>
<accession>A0A482XPT6</accession>
<evidence type="ECO:0008006" key="5">
    <source>
        <dbReference type="Google" id="ProtNLM"/>
    </source>
</evidence>
<proteinExistence type="predicted"/>
<name>A0A482XPT6_LAOST</name>
<dbReference type="InParanoid" id="A0A482XPT6"/>
<evidence type="ECO:0000313" key="3">
    <source>
        <dbReference type="EMBL" id="RZF47171.1"/>
    </source>
</evidence>
<keyword evidence="2" id="KW-0732">Signal</keyword>
<gene>
    <name evidence="3" type="ORF">LSTR_LSTR004880</name>
</gene>
<dbReference type="AlphaFoldDB" id="A0A482XPT6"/>
<sequence>MLAINVCLLTSSVLEVDVVSFEGRNKRAAADQQVQQQSRAEQQPEQSRAKQKHTTEGGLLRSGALTAVQVRRKSVSRCGAEQSTE</sequence>
<feature type="signal peptide" evidence="2">
    <location>
        <begin position="1"/>
        <end position="15"/>
    </location>
</feature>
<organism evidence="3 4">
    <name type="scientific">Laodelphax striatellus</name>
    <name type="common">Small brown planthopper</name>
    <name type="synonym">Delphax striatella</name>
    <dbReference type="NCBI Taxonomy" id="195883"/>
    <lineage>
        <taxon>Eukaryota</taxon>
        <taxon>Metazoa</taxon>
        <taxon>Ecdysozoa</taxon>
        <taxon>Arthropoda</taxon>
        <taxon>Hexapoda</taxon>
        <taxon>Insecta</taxon>
        <taxon>Pterygota</taxon>
        <taxon>Neoptera</taxon>
        <taxon>Paraneoptera</taxon>
        <taxon>Hemiptera</taxon>
        <taxon>Auchenorrhyncha</taxon>
        <taxon>Fulgoroidea</taxon>
        <taxon>Delphacidae</taxon>
        <taxon>Criomorphinae</taxon>
        <taxon>Laodelphax</taxon>
    </lineage>
</organism>
<evidence type="ECO:0000256" key="2">
    <source>
        <dbReference type="SAM" id="SignalP"/>
    </source>
</evidence>
<dbReference type="Proteomes" id="UP000291343">
    <property type="component" value="Unassembled WGS sequence"/>
</dbReference>